<gene>
    <name evidence="1" type="ORF">PFY00_17180</name>
</gene>
<dbReference type="SUPFAM" id="SSF53335">
    <property type="entry name" value="S-adenosyl-L-methionine-dependent methyltransferases"/>
    <property type="match status" value="1"/>
</dbReference>
<proteinExistence type="predicted"/>
<dbReference type="InterPro" id="IPR029063">
    <property type="entry name" value="SAM-dependent_MTases_sf"/>
</dbReference>
<comment type="caution">
    <text evidence="1">The sequence shown here is derived from an EMBL/GenBank/DDBJ whole genome shotgun (WGS) entry which is preliminary data.</text>
</comment>
<dbReference type="GO" id="GO:0008168">
    <property type="term" value="F:methyltransferase activity"/>
    <property type="evidence" value="ECO:0007669"/>
    <property type="project" value="UniProtKB-KW"/>
</dbReference>
<dbReference type="Gene3D" id="3.40.50.150">
    <property type="entry name" value="Vaccinia Virus protein VP39"/>
    <property type="match status" value="1"/>
</dbReference>
<dbReference type="RefSeq" id="WP_271433824.1">
    <property type="nucleotide sequence ID" value="NZ_JAQIOY010000009.1"/>
</dbReference>
<keyword evidence="1" id="KW-0808">Transferase</keyword>
<dbReference type="PANTHER" id="PTHR37886">
    <property type="entry name" value="S-ADENOSYL-L-METHIONINE-DEPENDENT METHYLTRANSFERASES SUPERFAMILY PROTEIN"/>
    <property type="match status" value="1"/>
</dbReference>
<accession>A0ABT4XWX5</accession>
<reference evidence="1 2" key="1">
    <citation type="submission" date="2023-01" db="EMBL/GenBank/DDBJ databases">
        <title>Thalassococcus onchidii sp. nov., isolated from a marine invertebrate from the South China Sea.</title>
        <authorList>
            <person name="Xu S."/>
            <person name="Liu Z."/>
            <person name="Xu Y."/>
        </authorList>
    </citation>
    <scope>NUCLEOTIDE SEQUENCE [LARGE SCALE GENOMIC DNA]</scope>
    <source>
        <strain evidence="1 2">KCTC 32084</strain>
    </source>
</reference>
<dbReference type="PANTHER" id="PTHR37886:SF1">
    <property type="entry name" value="S-ADENOSYL-L-METHIONINE-DEPENDENT METHYLTRANSFERASES SUPERFAMILY PROTEIN"/>
    <property type="match status" value="1"/>
</dbReference>
<organism evidence="1 2">
    <name type="scientific">Thalassococcus lentus</name>
    <dbReference type="NCBI Taxonomy" id="1210524"/>
    <lineage>
        <taxon>Bacteria</taxon>
        <taxon>Pseudomonadati</taxon>
        <taxon>Pseudomonadota</taxon>
        <taxon>Alphaproteobacteria</taxon>
        <taxon>Rhodobacterales</taxon>
        <taxon>Roseobacteraceae</taxon>
        <taxon>Thalassococcus</taxon>
    </lineage>
</organism>
<dbReference type="GO" id="GO:0032259">
    <property type="term" value="P:methylation"/>
    <property type="evidence" value="ECO:0007669"/>
    <property type="project" value="UniProtKB-KW"/>
</dbReference>
<keyword evidence="2" id="KW-1185">Reference proteome</keyword>
<name>A0ABT4XWX5_9RHOB</name>
<sequence>MPRSEWIKLPPSERIPIIGHRAFVGGQAPEIWYGIGRRQFHFLVSQGLCPDHRFLDIACGSLRLGQYLIPYLQTGHYQGLEAEPALVEAGLREELLFDLNETKKPTFGYGYDFDFSFVTGFDYAIAQSLFTHLTAEDIHLCLKNLRPVAQETSRLFVTFSEGDAINEDSTSDAHKKWQYTFPALEQITNDAGWSAHYIGDWGHERGQKMVRLQIR</sequence>
<dbReference type="EMBL" id="JAQIOY010000009">
    <property type="protein sequence ID" value="MDA7426471.1"/>
    <property type="molecule type" value="Genomic_DNA"/>
</dbReference>
<dbReference type="Proteomes" id="UP001210720">
    <property type="component" value="Unassembled WGS sequence"/>
</dbReference>
<evidence type="ECO:0000313" key="2">
    <source>
        <dbReference type="Proteomes" id="UP001210720"/>
    </source>
</evidence>
<evidence type="ECO:0000313" key="1">
    <source>
        <dbReference type="EMBL" id="MDA7426471.1"/>
    </source>
</evidence>
<protein>
    <submittedName>
        <fullName evidence="1">Class I SAM-dependent methyltransferase</fullName>
    </submittedName>
</protein>
<keyword evidence="1" id="KW-0489">Methyltransferase</keyword>